<feature type="transmembrane region" description="Helical" evidence="2">
    <location>
        <begin position="62"/>
        <end position="85"/>
    </location>
</feature>
<gene>
    <name evidence="3" type="ORF">CAL25_10620</name>
</gene>
<feature type="transmembrane region" description="Helical" evidence="2">
    <location>
        <begin position="21"/>
        <end position="42"/>
    </location>
</feature>
<evidence type="ECO:0000256" key="1">
    <source>
        <dbReference type="SAM" id="MobiDB-lite"/>
    </source>
</evidence>
<evidence type="ECO:0000313" key="3">
    <source>
        <dbReference type="EMBL" id="OZI51954.1"/>
    </source>
</evidence>
<accession>A0A261TQL6</accession>
<dbReference type="EMBL" id="NEVP01000006">
    <property type="protein sequence ID" value="OZI51954.1"/>
    <property type="molecule type" value="Genomic_DNA"/>
</dbReference>
<dbReference type="OrthoDB" id="8812328at2"/>
<dbReference type="InterPro" id="IPR018719">
    <property type="entry name" value="DUF2243_membrane"/>
</dbReference>
<evidence type="ECO:0000313" key="4">
    <source>
        <dbReference type="Proteomes" id="UP000216913"/>
    </source>
</evidence>
<proteinExistence type="predicted"/>
<sequence length="337" mass="35660">MTSSHVWPATAAPQDHRLRRAGGLLGFAMGGFFDGILLHQILQWHHLLSGVSGGMFSSLRFQITMDGIFHALMYVIAALGLWQLYRARTLGPATGTPWPAFWTGFGAWHVIDALVSHWITGIHRVRMDSEVPLMWDLIWLVLFGLAPIWLGWRMARRSRARPPGSGGGTGGPGDHRDTRGGSQSGAAPLRPVSSAGGAASAAQGPRMTFMPAQAHASHAVRPPSLARSMAIAVLTLATLGAAGLNLFPPRQDLDTTVVTLRPGQGPAALIARLPEGDGRVLWSDPAGEVWVLTGLGFADRLSLYGAGALYVSGATLPGGCSRWLSADVAGARPRAPA</sequence>
<dbReference type="Proteomes" id="UP000216913">
    <property type="component" value="Unassembled WGS sequence"/>
</dbReference>
<keyword evidence="2" id="KW-0812">Transmembrane</keyword>
<dbReference type="AlphaFoldDB" id="A0A261TQL6"/>
<feature type="region of interest" description="Disordered" evidence="1">
    <location>
        <begin position="160"/>
        <end position="204"/>
    </location>
</feature>
<feature type="compositionally biased region" description="Low complexity" evidence="1">
    <location>
        <begin position="193"/>
        <end position="204"/>
    </location>
</feature>
<protein>
    <recommendedName>
        <fullName evidence="5">DUF2243 domain-containing protein</fullName>
    </recommendedName>
</protein>
<keyword evidence="4" id="KW-1185">Reference proteome</keyword>
<keyword evidence="2" id="KW-0472">Membrane</keyword>
<keyword evidence="2" id="KW-1133">Transmembrane helix</keyword>
<reference evidence="3 4" key="1">
    <citation type="submission" date="2017-05" db="EMBL/GenBank/DDBJ databases">
        <title>Complete and WGS of Bordetella genogroups.</title>
        <authorList>
            <person name="Spilker T."/>
            <person name="LiPuma J."/>
        </authorList>
    </citation>
    <scope>NUCLEOTIDE SEQUENCE [LARGE SCALE GENOMIC DNA]</scope>
    <source>
        <strain evidence="3 4">AU10456</strain>
    </source>
</reference>
<comment type="caution">
    <text evidence="3">The sequence shown here is derived from an EMBL/GenBank/DDBJ whole genome shotgun (WGS) entry which is preliminary data.</text>
</comment>
<dbReference type="Pfam" id="PF10002">
    <property type="entry name" value="DUF2243"/>
    <property type="match status" value="1"/>
</dbReference>
<evidence type="ECO:0000256" key="2">
    <source>
        <dbReference type="SAM" id="Phobius"/>
    </source>
</evidence>
<organism evidence="3 4">
    <name type="scientific">Bordetella genomosp. 5</name>
    <dbReference type="NCBI Taxonomy" id="1395608"/>
    <lineage>
        <taxon>Bacteria</taxon>
        <taxon>Pseudomonadati</taxon>
        <taxon>Pseudomonadota</taxon>
        <taxon>Betaproteobacteria</taxon>
        <taxon>Burkholderiales</taxon>
        <taxon>Alcaligenaceae</taxon>
        <taxon>Bordetella</taxon>
    </lineage>
</organism>
<feature type="transmembrane region" description="Helical" evidence="2">
    <location>
        <begin position="97"/>
        <end position="119"/>
    </location>
</feature>
<name>A0A261TQL6_9BORD</name>
<evidence type="ECO:0008006" key="5">
    <source>
        <dbReference type="Google" id="ProtNLM"/>
    </source>
</evidence>
<dbReference type="RefSeq" id="WP_141217913.1">
    <property type="nucleotide sequence ID" value="NZ_NEVP01000006.1"/>
</dbReference>
<feature type="transmembrane region" description="Helical" evidence="2">
    <location>
        <begin position="131"/>
        <end position="152"/>
    </location>
</feature>